<proteinExistence type="predicted"/>
<dbReference type="AlphaFoldDB" id="A0A2P2N991"/>
<sequence length="40" mass="4594">MQSIILRHPQECIGKVISLVRAYKGTFQHCMLLNGVFTFI</sequence>
<protein>
    <submittedName>
        <fullName evidence="1">Uncharacterized protein</fullName>
    </submittedName>
</protein>
<evidence type="ECO:0000313" key="1">
    <source>
        <dbReference type="EMBL" id="MBX38990.1"/>
    </source>
</evidence>
<reference evidence="1" key="1">
    <citation type="submission" date="2018-02" db="EMBL/GenBank/DDBJ databases">
        <title>Rhizophora mucronata_Transcriptome.</title>
        <authorList>
            <person name="Meera S.P."/>
            <person name="Sreeshan A."/>
            <person name="Augustine A."/>
        </authorList>
    </citation>
    <scope>NUCLEOTIDE SEQUENCE</scope>
    <source>
        <tissue evidence="1">Leaf</tissue>
    </source>
</reference>
<name>A0A2P2N991_RHIMU</name>
<accession>A0A2P2N991</accession>
<dbReference type="EMBL" id="GGEC01058506">
    <property type="protein sequence ID" value="MBX38990.1"/>
    <property type="molecule type" value="Transcribed_RNA"/>
</dbReference>
<organism evidence="1">
    <name type="scientific">Rhizophora mucronata</name>
    <name type="common">Asiatic mangrove</name>
    <dbReference type="NCBI Taxonomy" id="61149"/>
    <lineage>
        <taxon>Eukaryota</taxon>
        <taxon>Viridiplantae</taxon>
        <taxon>Streptophyta</taxon>
        <taxon>Embryophyta</taxon>
        <taxon>Tracheophyta</taxon>
        <taxon>Spermatophyta</taxon>
        <taxon>Magnoliopsida</taxon>
        <taxon>eudicotyledons</taxon>
        <taxon>Gunneridae</taxon>
        <taxon>Pentapetalae</taxon>
        <taxon>rosids</taxon>
        <taxon>fabids</taxon>
        <taxon>Malpighiales</taxon>
        <taxon>Rhizophoraceae</taxon>
        <taxon>Rhizophora</taxon>
    </lineage>
</organism>